<comment type="caution">
    <text evidence="1">The sequence shown here is derived from an EMBL/GenBank/DDBJ whole genome shotgun (WGS) entry which is preliminary data.</text>
</comment>
<proteinExistence type="predicted"/>
<dbReference type="AlphaFoldDB" id="A0A917USR6"/>
<reference evidence="1" key="2">
    <citation type="submission" date="2020-09" db="EMBL/GenBank/DDBJ databases">
        <authorList>
            <person name="Sun Q."/>
            <person name="Ohkuma M."/>
        </authorList>
    </citation>
    <scope>NUCLEOTIDE SEQUENCE</scope>
    <source>
        <strain evidence="1">JCM 12580</strain>
    </source>
</reference>
<protein>
    <recommendedName>
        <fullName evidence="3">DUF4901 domain-containing protein</fullName>
    </recommendedName>
</protein>
<gene>
    <name evidence="1" type="ORF">GCM10007063_01140</name>
</gene>
<evidence type="ECO:0000313" key="1">
    <source>
        <dbReference type="EMBL" id="GGJ82423.1"/>
    </source>
</evidence>
<reference evidence="1" key="1">
    <citation type="journal article" date="2014" name="Int. J. Syst. Evol. Microbiol.">
        <title>Complete genome sequence of Corynebacterium casei LMG S-19264T (=DSM 44701T), isolated from a smear-ripened cheese.</title>
        <authorList>
            <consortium name="US DOE Joint Genome Institute (JGI-PGF)"/>
            <person name="Walter F."/>
            <person name="Albersmeier A."/>
            <person name="Kalinowski J."/>
            <person name="Ruckert C."/>
        </authorList>
    </citation>
    <scope>NUCLEOTIDE SEQUENCE</scope>
    <source>
        <strain evidence="1">JCM 12580</strain>
    </source>
</reference>
<evidence type="ECO:0000313" key="2">
    <source>
        <dbReference type="Proteomes" id="UP000658382"/>
    </source>
</evidence>
<accession>A0A917USR6</accession>
<sequence length="422" mass="47892">MDKQLQAAVDYARDSLGLHDHQLKRYQFFRDKNHFNETNFILNMEWHPIGNADDALNPAGTAVVDINFYTKAVRLVEFIGGVNNADSSLYPSSTAKEDVIEWIEEMTGLTFGRQFLIAHEKEQVLKFAAAVDNIPVSPSGMIRVEFNKDGLLTVFSIDGEFPDEAQIEWEPFALTPDKYEPFAKIQCQLWRLPDQEQEKWLSVYGIEEVFLTNDAARTIPFMFGANRSSFIAMDKLLQWEEPLDSFFEQKDIDLSPEVELETVLANKPHPDTIPLLESETTAAVQEVLRFMRQVYPDENGTCELTGVYLKDGYIVAEIQPVQDASKNAPYMKVKLLIDRDTLTAVNYIDQNVLFKAYSHFTIADDAVVSLDKAFESLREHMEVEPVYVYDSGRSSYIMCGKLDCAYGINAVTGKVVALNEIV</sequence>
<name>A0A917USR6_9BACI</name>
<evidence type="ECO:0008006" key="3">
    <source>
        <dbReference type="Google" id="ProtNLM"/>
    </source>
</evidence>
<dbReference type="EMBL" id="BMNQ01000001">
    <property type="protein sequence ID" value="GGJ82423.1"/>
    <property type="molecule type" value="Genomic_DNA"/>
</dbReference>
<dbReference type="Proteomes" id="UP000658382">
    <property type="component" value="Unassembled WGS sequence"/>
</dbReference>
<dbReference type="RefSeq" id="WP_188631100.1">
    <property type="nucleotide sequence ID" value="NZ_BMNQ01000001.1"/>
</dbReference>
<organism evidence="1 2">
    <name type="scientific">Lentibacillus kapialis</name>
    <dbReference type="NCBI Taxonomy" id="340214"/>
    <lineage>
        <taxon>Bacteria</taxon>
        <taxon>Bacillati</taxon>
        <taxon>Bacillota</taxon>
        <taxon>Bacilli</taxon>
        <taxon>Bacillales</taxon>
        <taxon>Bacillaceae</taxon>
        <taxon>Lentibacillus</taxon>
    </lineage>
</organism>
<keyword evidence="2" id="KW-1185">Reference proteome</keyword>